<dbReference type="EMBL" id="BART01015058">
    <property type="protein sequence ID" value="GAG79864.1"/>
    <property type="molecule type" value="Genomic_DNA"/>
</dbReference>
<feature type="non-terminal residue" evidence="2">
    <location>
        <position position="44"/>
    </location>
</feature>
<evidence type="ECO:0000256" key="1">
    <source>
        <dbReference type="SAM" id="MobiDB-lite"/>
    </source>
</evidence>
<proteinExistence type="predicted"/>
<comment type="caution">
    <text evidence="2">The sequence shown here is derived from an EMBL/GenBank/DDBJ whole genome shotgun (WGS) entry which is preliminary data.</text>
</comment>
<feature type="non-terminal residue" evidence="2">
    <location>
        <position position="1"/>
    </location>
</feature>
<organism evidence="2">
    <name type="scientific">marine sediment metagenome</name>
    <dbReference type="NCBI Taxonomy" id="412755"/>
    <lineage>
        <taxon>unclassified sequences</taxon>
        <taxon>metagenomes</taxon>
        <taxon>ecological metagenomes</taxon>
    </lineage>
</organism>
<accession>X1AD36</accession>
<reference evidence="2" key="1">
    <citation type="journal article" date="2014" name="Front. Microbiol.">
        <title>High frequency of phylogenetically diverse reductive dehalogenase-homologous genes in deep subseafloor sedimentary metagenomes.</title>
        <authorList>
            <person name="Kawai M."/>
            <person name="Futagami T."/>
            <person name="Toyoda A."/>
            <person name="Takaki Y."/>
            <person name="Nishi S."/>
            <person name="Hori S."/>
            <person name="Arai W."/>
            <person name="Tsubouchi T."/>
            <person name="Morono Y."/>
            <person name="Uchiyama I."/>
            <person name="Ito T."/>
            <person name="Fujiyama A."/>
            <person name="Inagaki F."/>
            <person name="Takami H."/>
        </authorList>
    </citation>
    <scope>NUCLEOTIDE SEQUENCE</scope>
    <source>
        <strain evidence="2">Expedition CK06-06</strain>
    </source>
</reference>
<name>X1AD36_9ZZZZ</name>
<dbReference type="AlphaFoldDB" id="X1AD36"/>
<sequence length="44" mass="5488">EVMQNKEKLKRRRMRRDEQKQQKIQMRSKAQLPKELLKHISGRE</sequence>
<evidence type="ECO:0000313" key="2">
    <source>
        <dbReference type="EMBL" id="GAG79864.1"/>
    </source>
</evidence>
<feature type="region of interest" description="Disordered" evidence="1">
    <location>
        <begin position="1"/>
        <end position="44"/>
    </location>
</feature>
<gene>
    <name evidence="2" type="ORF">S01H4_29433</name>
</gene>
<feature type="compositionally biased region" description="Basic and acidic residues" evidence="1">
    <location>
        <begin position="35"/>
        <end position="44"/>
    </location>
</feature>
<protein>
    <submittedName>
        <fullName evidence="2">Uncharacterized protein</fullName>
    </submittedName>
</protein>